<organism evidence="6 7">
    <name type="scientific">Paenibacillus glucanolyticus</name>
    <dbReference type="NCBI Taxonomy" id="59843"/>
    <lineage>
        <taxon>Bacteria</taxon>
        <taxon>Bacillati</taxon>
        <taxon>Bacillota</taxon>
        <taxon>Bacilli</taxon>
        <taxon>Bacillales</taxon>
        <taxon>Paenibacillaceae</taxon>
        <taxon>Paenibacillus</taxon>
    </lineage>
</organism>
<dbReference type="PANTHER" id="PTHR42711">
    <property type="entry name" value="ABC TRANSPORTER ATP-BINDING PROTEIN"/>
    <property type="match status" value="1"/>
</dbReference>
<name>A0A163L2E6_9BACL</name>
<keyword evidence="7" id="KW-1185">Reference proteome</keyword>
<dbReference type="InterPro" id="IPR027417">
    <property type="entry name" value="P-loop_NTPase"/>
</dbReference>
<evidence type="ECO:0000256" key="4">
    <source>
        <dbReference type="ARBA" id="ARBA00022840"/>
    </source>
</evidence>
<keyword evidence="4" id="KW-0067">ATP-binding</keyword>
<dbReference type="GO" id="GO:0016887">
    <property type="term" value="F:ATP hydrolysis activity"/>
    <property type="evidence" value="ECO:0007669"/>
    <property type="project" value="InterPro"/>
</dbReference>
<dbReference type="STRING" id="59843.A3958_17805"/>
<dbReference type="InterPro" id="IPR003439">
    <property type="entry name" value="ABC_transporter-like_ATP-bd"/>
</dbReference>
<evidence type="ECO:0000256" key="3">
    <source>
        <dbReference type="ARBA" id="ARBA00022741"/>
    </source>
</evidence>
<dbReference type="RefSeq" id="WP_006209109.1">
    <property type="nucleotide sequence ID" value="NZ_CP147845.1"/>
</dbReference>
<dbReference type="PANTHER" id="PTHR42711:SF5">
    <property type="entry name" value="ABC TRANSPORTER ATP-BINDING PROTEIN NATA"/>
    <property type="match status" value="1"/>
</dbReference>
<dbReference type="PROSITE" id="PS50893">
    <property type="entry name" value="ABC_TRANSPORTER_2"/>
    <property type="match status" value="1"/>
</dbReference>
<evidence type="ECO:0000313" key="7">
    <source>
        <dbReference type="Proteomes" id="UP000076796"/>
    </source>
</evidence>
<keyword evidence="3" id="KW-0547">Nucleotide-binding</keyword>
<dbReference type="CDD" id="cd03230">
    <property type="entry name" value="ABC_DR_subfamily_A"/>
    <property type="match status" value="1"/>
</dbReference>
<reference evidence="6" key="1">
    <citation type="journal article" date="2016" name="Genome Announc.">
        <title>Draft genomes of two strains of Paenibacillus glucanolyticus with capability to degrade lignocellulose.</title>
        <authorList>
            <person name="Mathews S.L."/>
            <person name="Pawlak J."/>
            <person name="Grunden A.M."/>
        </authorList>
    </citation>
    <scope>NUCLEOTIDE SEQUENCE [LARGE SCALE GENOMIC DNA]</scope>
    <source>
        <strain evidence="6">SLM1</strain>
    </source>
</reference>
<evidence type="ECO:0000259" key="5">
    <source>
        <dbReference type="PROSITE" id="PS50893"/>
    </source>
</evidence>
<protein>
    <submittedName>
        <fullName evidence="6">ABC transporter</fullName>
    </submittedName>
</protein>
<dbReference type="InterPro" id="IPR003593">
    <property type="entry name" value="AAA+_ATPase"/>
</dbReference>
<dbReference type="SUPFAM" id="SSF52540">
    <property type="entry name" value="P-loop containing nucleoside triphosphate hydrolases"/>
    <property type="match status" value="1"/>
</dbReference>
<evidence type="ECO:0000256" key="1">
    <source>
        <dbReference type="ARBA" id="ARBA00005417"/>
    </source>
</evidence>
<dbReference type="Gene3D" id="3.40.50.300">
    <property type="entry name" value="P-loop containing nucleotide triphosphate hydrolases"/>
    <property type="match status" value="1"/>
</dbReference>
<accession>A0A163L2E6</accession>
<dbReference type="GO" id="GO:0005524">
    <property type="term" value="F:ATP binding"/>
    <property type="evidence" value="ECO:0007669"/>
    <property type="project" value="UniProtKB-KW"/>
</dbReference>
<dbReference type="PROSITE" id="PS00211">
    <property type="entry name" value="ABC_TRANSPORTER_1"/>
    <property type="match status" value="1"/>
</dbReference>
<dbReference type="OrthoDB" id="9804819at2"/>
<evidence type="ECO:0000313" key="6">
    <source>
        <dbReference type="EMBL" id="KZS47752.1"/>
    </source>
</evidence>
<keyword evidence="2" id="KW-0813">Transport</keyword>
<proteinExistence type="inferred from homology"/>
<dbReference type="GeneID" id="97556792"/>
<comment type="caution">
    <text evidence="6">The sequence shown here is derived from an EMBL/GenBank/DDBJ whole genome shotgun (WGS) entry which is preliminary data.</text>
</comment>
<dbReference type="AlphaFoldDB" id="A0A163L2E6"/>
<dbReference type="Proteomes" id="UP000076796">
    <property type="component" value="Unassembled WGS sequence"/>
</dbReference>
<dbReference type="InterPro" id="IPR050763">
    <property type="entry name" value="ABC_transporter_ATP-binding"/>
</dbReference>
<sequence>MLAVEAVGVHKKFGSTYGVKDLNMSVEQGEVFGFIGPNGAGKSTTIRMIMQLLSPSSGELHVLGTSMRQEQPELRRRIGYLPSEIILYPNMTGREMLEFTARAHGLKVKQTEALQYAERLQWDPGIKIKAYSLGNRKKLGIILALLHQPELLILDEPTSGLDPLVQHEFFQMLGEFNRKWGMTIFFSTHVLSEVEKVCQRVAFIRDGELLRISRMEDLSAGRSHRIMLRLEMPGDQRENDLLKFIDAKVQFDGTYHWFDTGGNPLSNTLAALSRLPIADLTIRRPTIEEMFMDDYRVQHAEEERV</sequence>
<dbReference type="SMART" id="SM00382">
    <property type="entry name" value="AAA"/>
    <property type="match status" value="1"/>
</dbReference>
<evidence type="ECO:0000256" key="2">
    <source>
        <dbReference type="ARBA" id="ARBA00022448"/>
    </source>
</evidence>
<gene>
    <name evidence="6" type="ORF">AWU65_18380</name>
</gene>
<dbReference type="InterPro" id="IPR017871">
    <property type="entry name" value="ABC_transporter-like_CS"/>
</dbReference>
<feature type="domain" description="ABC transporter" evidence="5">
    <location>
        <begin position="4"/>
        <end position="231"/>
    </location>
</feature>
<comment type="similarity">
    <text evidence="1">Belongs to the ABC transporter superfamily.</text>
</comment>
<dbReference type="Pfam" id="PF00005">
    <property type="entry name" value="ABC_tran"/>
    <property type="match status" value="1"/>
</dbReference>
<dbReference type="EMBL" id="LWMH01000001">
    <property type="protein sequence ID" value="KZS47752.1"/>
    <property type="molecule type" value="Genomic_DNA"/>
</dbReference>